<dbReference type="Proteomes" id="UP001501920">
    <property type="component" value="Chromosome 28"/>
</dbReference>
<dbReference type="GO" id="GO:0008284">
    <property type="term" value="P:positive regulation of cell population proliferation"/>
    <property type="evidence" value="ECO:0007669"/>
    <property type="project" value="TreeGrafter"/>
</dbReference>
<keyword evidence="11" id="KW-1185">Reference proteome</keyword>
<feature type="region of interest" description="Disordered" evidence="8">
    <location>
        <begin position="151"/>
        <end position="194"/>
    </location>
</feature>
<comment type="function">
    <text evidence="6">The insulin-like growth factors, isolated from plasma, are structurally and functionally related to insulin but have a much higher growth-promoting activity. Acts as a ligand for IGF1R. Binds to the alpha subunit of IGF1R, leading to the activation of the intrinsic tyrosine kinase activity which autophosphorylates tyrosine residues in the beta subunit thus initiatiating a cascade of down-stream signaling events leading to activation of the PI3K-AKT/PKB and the Ras-MAPK pathways. Binds to integrins. Its binding to integrins and subsequent ternary complex formation with integrins and IGFR1 are essential for IGF1 signaling.</text>
</comment>
<dbReference type="InterPro" id="IPR022353">
    <property type="entry name" value="Insulin_CS"/>
</dbReference>
<dbReference type="SUPFAM" id="SSF56994">
    <property type="entry name" value="Insulin-like"/>
    <property type="match status" value="1"/>
</dbReference>
<dbReference type="Pfam" id="PF00049">
    <property type="entry name" value="Insulin"/>
    <property type="match status" value="1"/>
</dbReference>
<dbReference type="GO" id="GO:0005615">
    <property type="term" value="C:extracellular space"/>
    <property type="evidence" value="ECO:0007669"/>
    <property type="project" value="TreeGrafter"/>
</dbReference>
<comment type="similarity">
    <text evidence="2 7">Belongs to the insulin family.</text>
</comment>
<keyword evidence="3 7" id="KW-0964">Secreted</keyword>
<reference evidence="10" key="2">
    <citation type="submission" date="2025-08" db="UniProtKB">
        <authorList>
            <consortium name="Ensembl"/>
        </authorList>
    </citation>
    <scope>IDENTIFICATION</scope>
</reference>
<dbReference type="Gene3D" id="1.10.100.10">
    <property type="entry name" value="Insulin-like"/>
    <property type="match status" value="1"/>
</dbReference>
<keyword evidence="4" id="KW-0339">Growth factor</keyword>
<evidence type="ECO:0000256" key="2">
    <source>
        <dbReference type="ARBA" id="ARBA00009034"/>
    </source>
</evidence>
<dbReference type="InterPro" id="IPR036438">
    <property type="entry name" value="Insulin-like_sf"/>
</dbReference>
<dbReference type="PANTHER" id="PTHR46845">
    <property type="entry name" value="INSULIN-LIKE GROWTH FACTOR I"/>
    <property type="match status" value="1"/>
</dbReference>
<reference evidence="10" key="3">
    <citation type="submission" date="2025-09" db="UniProtKB">
        <authorList>
            <consortium name="Ensembl"/>
        </authorList>
    </citation>
    <scope>IDENTIFICATION</scope>
</reference>
<dbReference type="GeneID" id="108413516"/>
<name>A0AAR2LCI0_PYGNA</name>
<dbReference type="InterPro" id="IPR022352">
    <property type="entry name" value="Ins/IGF/rlx"/>
</dbReference>
<dbReference type="GO" id="GO:0008083">
    <property type="term" value="F:growth factor activity"/>
    <property type="evidence" value="ECO:0007669"/>
    <property type="project" value="UniProtKB-KW"/>
</dbReference>
<organism evidence="10 11">
    <name type="scientific">Pygocentrus nattereri</name>
    <name type="common">Red-bellied piranha</name>
    <dbReference type="NCBI Taxonomy" id="42514"/>
    <lineage>
        <taxon>Eukaryota</taxon>
        <taxon>Metazoa</taxon>
        <taxon>Chordata</taxon>
        <taxon>Craniata</taxon>
        <taxon>Vertebrata</taxon>
        <taxon>Euteleostomi</taxon>
        <taxon>Actinopterygii</taxon>
        <taxon>Neopterygii</taxon>
        <taxon>Teleostei</taxon>
        <taxon>Ostariophysi</taxon>
        <taxon>Characiformes</taxon>
        <taxon>Characoidei</taxon>
        <taxon>Pygocentrus</taxon>
    </lineage>
</organism>
<dbReference type="GO" id="GO:0008283">
    <property type="term" value="P:cell population proliferation"/>
    <property type="evidence" value="ECO:0007669"/>
    <property type="project" value="TreeGrafter"/>
</dbReference>
<dbReference type="GO" id="GO:0051897">
    <property type="term" value="P:positive regulation of phosphatidylinositol 3-kinase/protein kinase B signal transduction"/>
    <property type="evidence" value="ECO:0007669"/>
    <property type="project" value="TreeGrafter"/>
</dbReference>
<sequence>MAHTEGHTLCTAGPLIQVLCWRSVCVGCVLLCVAVLPELGDAAKPRCGAELIADLEFVCGDRGFYRGHVGGARHGGPRSRGNGIVEQCCIKGCDLQHLEKYCAKPKRRRRQTPTTQQVRKDQFRRVLLQEYHRLQHILQVLTHGLKERTLHQDKLRNTSSPRSNEKIHKSAPSELQRGGTAAPLRASLPRSLRS</sequence>
<dbReference type="AlphaFoldDB" id="A0AAR2LCI0"/>
<accession>A0AAR2LCI0</accession>
<evidence type="ECO:0000256" key="3">
    <source>
        <dbReference type="ARBA" id="ARBA00022525"/>
    </source>
</evidence>
<dbReference type="GO" id="GO:0048009">
    <property type="term" value="P:insulin-like growth factor receptor signaling pathway"/>
    <property type="evidence" value="ECO:0007669"/>
    <property type="project" value="TreeGrafter"/>
</dbReference>
<dbReference type="SMART" id="SM00078">
    <property type="entry name" value="IlGF"/>
    <property type="match status" value="1"/>
</dbReference>
<protein>
    <recommendedName>
        <fullName evidence="9">Insulin-like domain-containing protein</fullName>
    </recommendedName>
</protein>
<keyword evidence="5" id="KW-1015">Disulfide bond</keyword>
<dbReference type="GO" id="GO:0043066">
    <property type="term" value="P:negative regulation of apoptotic process"/>
    <property type="evidence" value="ECO:0007669"/>
    <property type="project" value="TreeGrafter"/>
</dbReference>
<dbReference type="PANTHER" id="PTHR46845:SF2">
    <property type="entry name" value="INSULIN-LIKE GROWTH FACTOR 3"/>
    <property type="match status" value="1"/>
</dbReference>
<dbReference type="GeneTree" id="ENSGT00940000159081"/>
<evidence type="ECO:0000313" key="11">
    <source>
        <dbReference type="Proteomes" id="UP001501920"/>
    </source>
</evidence>
<reference evidence="10 11" key="1">
    <citation type="submission" date="2020-10" db="EMBL/GenBank/DDBJ databases">
        <title>Pygocentrus nattereri (red-bellied piranha) genome, fPygNat1, primary haplotype.</title>
        <authorList>
            <person name="Myers G."/>
            <person name="Meyer A."/>
            <person name="Karagic N."/>
            <person name="Pippel M."/>
            <person name="Winkler S."/>
            <person name="Tracey A."/>
            <person name="Wood J."/>
            <person name="Formenti G."/>
            <person name="Howe K."/>
            <person name="Fedrigo O."/>
            <person name="Jarvis E.D."/>
        </authorList>
    </citation>
    <scope>NUCLEOTIDE SEQUENCE [LARGE SCALE GENOMIC DNA]</scope>
</reference>
<dbReference type="RefSeq" id="XP_037391829.1">
    <property type="nucleotide sequence ID" value="XM_037535932.1"/>
</dbReference>
<evidence type="ECO:0000256" key="1">
    <source>
        <dbReference type="ARBA" id="ARBA00004613"/>
    </source>
</evidence>
<proteinExistence type="inferred from homology"/>
<evidence type="ECO:0000256" key="7">
    <source>
        <dbReference type="RuleBase" id="RU000406"/>
    </source>
</evidence>
<evidence type="ECO:0000259" key="9">
    <source>
        <dbReference type="SMART" id="SM00078"/>
    </source>
</evidence>
<dbReference type="Ensembl" id="ENSPNAT00000064602.1">
    <property type="protein sequence ID" value="ENSPNAP00000072091.1"/>
    <property type="gene ID" value="ENSPNAG00000031250.1"/>
</dbReference>
<evidence type="ECO:0000256" key="8">
    <source>
        <dbReference type="SAM" id="MobiDB-lite"/>
    </source>
</evidence>
<dbReference type="InterPro" id="IPR016179">
    <property type="entry name" value="Insulin-like"/>
</dbReference>
<comment type="subcellular location">
    <subcellularLocation>
        <location evidence="1 7">Secreted</location>
    </subcellularLocation>
</comment>
<dbReference type="FunFam" id="1.10.100.10:FF:000001">
    <property type="entry name" value="insulin-like growth factor I isoform X1"/>
    <property type="match status" value="1"/>
</dbReference>
<dbReference type="GO" id="GO:0005179">
    <property type="term" value="F:hormone activity"/>
    <property type="evidence" value="ECO:0007669"/>
    <property type="project" value="InterPro"/>
</dbReference>
<evidence type="ECO:0000313" key="10">
    <source>
        <dbReference type="Ensembl" id="ENSPNAP00000072091.1"/>
    </source>
</evidence>
<evidence type="ECO:0000256" key="4">
    <source>
        <dbReference type="ARBA" id="ARBA00023030"/>
    </source>
</evidence>
<evidence type="ECO:0000256" key="5">
    <source>
        <dbReference type="ARBA" id="ARBA00023157"/>
    </source>
</evidence>
<dbReference type="CTD" id="561569"/>
<dbReference type="PRINTS" id="PR00276">
    <property type="entry name" value="INSULINFAMLY"/>
</dbReference>
<feature type="domain" description="Insulin-like" evidence="9">
    <location>
        <begin position="44"/>
        <end position="102"/>
    </location>
</feature>
<dbReference type="PROSITE" id="PS00262">
    <property type="entry name" value="INSULIN"/>
    <property type="match status" value="1"/>
</dbReference>
<evidence type="ECO:0000256" key="6">
    <source>
        <dbReference type="ARBA" id="ARBA00056939"/>
    </source>
</evidence>
<dbReference type="GO" id="GO:0005159">
    <property type="term" value="F:insulin-like growth factor receptor binding"/>
    <property type="evidence" value="ECO:0007669"/>
    <property type="project" value="TreeGrafter"/>
</dbReference>